<dbReference type="AlphaFoldDB" id="A0A8J7LCP4"/>
<dbReference type="RefSeq" id="WP_214431867.1">
    <property type="nucleotide sequence ID" value="NZ_CAWPUQ010000119.1"/>
</dbReference>
<proteinExistence type="predicted"/>
<dbReference type="EMBL" id="JAECZA010000023">
    <property type="protein sequence ID" value="MBH8573052.1"/>
    <property type="molecule type" value="Genomic_DNA"/>
</dbReference>
<protein>
    <submittedName>
        <fullName evidence="1">Uncharacterized protein</fullName>
    </submittedName>
</protein>
<keyword evidence="2" id="KW-1185">Reference proteome</keyword>
<name>A0A8J7LCP4_9NOST</name>
<reference evidence="1 2" key="1">
    <citation type="journal article" date="2021" name="Int. J. Syst. Evol. Microbiol.">
        <title>Amazonocrinis nigriterrae gen. nov., sp. nov., Atlanticothrix silvestris gen. nov., sp. nov. and Dendronalium phyllosphericum gen. nov., sp. nov., nostocacean cyanobacteria from Brazilian environments.</title>
        <authorList>
            <person name="Alvarenga D.O."/>
            <person name="Andreote A.P.D."/>
            <person name="Branco L.H.Z."/>
            <person name="Delbaje E."/>
            <person name="Cruz R.B."/>
            <person name="Varani A.M."/>
            <person name="Fiore M.F."/>
        </authorList>
    </citation>
    <scope>NUCLEOTIDE SEQUENCE [LARGE SCALE GENOMIC DNA]</scope>
    <source>
        <strain evidence="1 2">CENA369</strain>
    </source>
</reference>
<evidence type="ECO:0000313" key="1">
    <source>
        <dbReference type="EMBL" id="MBH8573052.1"/>
    </source>
</evidence>
<accession>A0A8J7LCP4</accession>
<evidence type="ECO:0000313" key="2">
    <source>
        <dbReference type="Proteomes" id="UP000662314"/>
    </source>
</evidence>
<comment type="caution">
    <text evidence="1">The sequence shown here is derived from an EMBL/GenBank/DDBJ whole genome shotgun (WGS) entry which is preliminary data.</text>
</comment>
<sequence>MEVPEGVSLSGDQIYANLLQDTELVGAWLSFTVVKVMYRVCYQTV</sequence>
<gene>
    <name evidence="1" type="ORF">I8752_08495</name>
</gene>
<dbReference type="Proteomes" id="UP000662314">
    <property type="component" value="Unassembled WGS sequence"/>
</dbReference>
<organism evidence="1 2">
    <name type="scientific">Dendronalium phyllosphericum CENA369</name>
    <dbReference type="NCBI Taxonomy" id="1725256"/>
    <lineage>
        <taxon>Bacteria</taxon>
        <taxon>Bacillati</taxon>
        <taxon>Cyanobacteriota</taxon>
        <taxon>Cyanophyceae</taxon>
        <taxon>Nostocales</taxon>
        <taxon>Nostocaceae</taxon>
        <taxon>Dendronalium</taxon>
        <taxon>Dendronalium phyllosphericum</taxon>
    </lineage>
</organism>